<keyword evidence="2" id="KW-0732">Signal</keyword>
<proteinExistence type="predicted"/>
<gene>
    <name evidence="4" type="ORF">CEY16_09215</name>
</gene>
<feature type="region of interest" description="Disordered" evidence="1">
    <location>
        <begin position="179"/>
        <end position="237"/>
    </location>
</feature>
<feature type="domain" description="DUF5667" evidence="3">
    <location>
        <begin position="31"/>
        <end position="118"/>
    </location>
</feature>
<feature type="signal peptide" evidence="2">
    <location>
        <begin position="1"/>
        <end position="23"/>
    </location>
</feature>
<dbReference type="AlphaFoldDB" id="A0A2I0QUT3"/>
<comment type="caution">
    <text evidence="4">The sequence shown here is derived from an EMBL/GenBank/DDBJ whole genome shotgun (WGS) entry which is preliminary data.</text>
</comment>
<protein>
    <recommendedName>
        <fullName evidence="3">DUF5667 domain-containing protein</fullName>
    </recommendedName>
</protein>
<feature type="region of interest" description="Disordered" evidence="1">
    <location>
        <begin position="103"/>
        <end position="124"/>
    </location>
</feature>
<dbReference type="Pfam" id="PF18915">
    <property type="entry name" value="DUF5667"/>
    <property type="match status" value="1"/>
</dbReference>
<feature type="compositionally biased region" description="Basic and acidic residues" evidence="1">
    <location>
        <begin position="192"/>
        <end position="214"/>
    </location>
</feature>
<evidence type="ECO:0000256" key="1">
    <source>
        <dbReference type="SAM" id="MobiDB-lite"/>
    </source>
</evidence>
<accession>A0A2I0QUT3</accession>
<evidence type="ECO:0000256" key="2">
    <source>
        <dbReference type="SAM" id="SignalP"/>
    </source>
</evidence>
<dbReference type="Proteomes" id="UP000243524">
    <property type="component" value="Unassembled WGS sequence"/>
</dbReference>
<feature type="chain" id="PRO_5014159729" description="DUF5667 domain-containing protein" evidence="2">
    <location>
        <begin position="24"/>
        <end position="237"/>
    </location>
</feature>
<sequence length="237" mass="27064">MKKQLLFLVLGTGLFVGGGHVFADETEEVVRPDSELYDTTRIMEEVEYDLTEDTSDKAILQDQYATKRLKESQVAMESGDLETSEQLLEESNLSAEQADADLTEAKSSGDDNAEEVEKSLSASLEERTKELTKLLEREDLPEEARQGISNAIKQVEHVVQRAKQREELQSKLAADEITEEEFGSEMKALAETFKEEAKKNREEARKNREKREDEVEKDEEEAREEAEEREEEAREEA</sequence>
<dbReference type="OrthoDB" id="2168789at2"/>
<dbReference type="EMBL" id="PJNH01000002">
    <property type="protein sequence ID" value="PKR78086.1"/>
    <property type="molecule type" value="Genomic_DNA"/>
</dbReference>
<feature type="non-terminal residue" evidence="4">
    <location>
        <position position="237"/>
    </location>
</feature>
<dbReference type="RefSeq" id="WP_162297912.1">
    <property type="nucleotide sequence ID" value="NZ_PJNH01000002.1"/>
</dbReference>
<dbReference type="InterPro" id="IPR043725">
    <property type="entry name" value="DUF5667"/>
</dbReference>
<keyword evidence="5" id="KW-1185">Reference proteome</keyword>
<evidence type="ECO:0000313" key="5">
    <source>
        <dbReference type="Proteomes" id="UP000243524"/>
    </source>
</evidence>
<reference evidence="4 5" key="1">
    <citation type="submission" date="2017-06" db="EMBL/GenBank/DDBJ databases">
        <title>the draft geome sequence of Illustriluteabacillus marina B3227.</title>
        <authorList>
            <person name="He R.-H."/>
            <person name="Du Z.-J."/>
        </authorList>
    </citation>
    <scope>NUCLEOTIDE SEQUENCE [LARGE SCALE GENOMIC DNA]</scope>
    <source>
        <strain evidence="4 5">B3227</strain>
    </source>
</reference>
<evidence type="ECO:0000313" key="4">
    <source>
        <dbReference type="EMBL" id="PKR78086.1"/>
    </source>
</evidence>
<name>A0A2I0QUT3_9BACI</name>
<evidence type="ECO:0000259" key="3">
    <source>
        <dbReference type="Pfam" id="PF18915"/>
    </source>
</evidence>
<feature type="compositionally biased region" description="Acidic residues" evidence="1">
    <location>
        <begin position="215"/>
        <end position="237"/>
    </location>
</feature>
<organism evidence="4 5">
    <name type="scientific">Halalkalibacillus sediminis</name>
    <dbReference type="NCBI Taxonomy" id="2018042"/>
    <lineage>
        <taxon>Bacteria</taxon>
        <taxon>Bacillati</taxon>
        <taxon>Bacillota</taxon>
        <taxon>Bacilli</taxon>
        <taxon>Bacillales</taxon>
        <taxon>Bacillaceae</taxon>
        <taxon>Halalkalibacillus</taxon>
    </lineage>
</organism>